<gene>
    <name evidence="1" type="ORF">LCGC14_2395590</name>
</gene>
<reference evidence="1" key="1">
    <citation type="journal article" date="2015" name="Nature">
        <title>Complex archaea that bridge the gap between prokaryotes and eukaryotes.</title>
        <authorList>
            <person name="Spang A."/>
            <person name="Saw J.H."/>
            <person name="Jorgensen S.L."/>
            <person name="Zaremba-Niedzwiedzka K."/>
            <person name="Martijn J."/>
            <person name="Lind A.E."/>
            <person name="van Eijk R."/>
            <person name="Schleper C."/>
            <person name="Guy L."/>
            <person name="Ettema T.J."/>
        </authorList>
    </citation>
    <scope>NUCLEOTIDE SEQUENCE</scope>
</reference>
<feature type="non-terminal residue" evidence="1">
    <location>
        <position position="1"/>
    </location>
</feature>
<accession>A0A0F9BWY0</accession>
<sequence>KEQLKQICRDYKIRGFSKYNVVELIDFVHNSLTEEQLEKVFEIPESLIYTKEINSDSNRELDKLYKIIKNIYPKLGAVNIEKKDFEQIDVKGHIQGKRLDFTVSFERFSNFGTINQIKFEKDIDFISILRVNQESTILHQIYKIDFGDIPDEWYFIQFLK</sequence>
<dbReference type="EMBL" id="LAZR01035848">
    <property type="protein sequence ID" value="KKL26409.1"/>
    <property type="molecule type" value="Genomic_DNA"/>
</dbReference>
<dbReference type="AlphaFoldDB" id="A0A0F9BWY0"/>
<name>A0A0F9BWY0_9ZZZZ</name>
<comment type="caution">
    <text evidence="1">The sequence shown here is derived from an EMBL/GenBank/DDBJ whole genome shotgun (WGS) entry which is preliminary data.</text>
</comment>
<protein>
    <submittedName>
        <fullName evidence="1">Uncharacterized protein</fullName>
    </submittedName>
</protein>
<organism evidence="1">
    <name type="scientific">marine sediment metagenome</name>
    <dbReference type="NCBI Taxonomy" id="412755"/>
    <lineage>
        <taxon>unclassified sequences</taxon>
        <taxon>metagenomes</taxon>
        <taxon>ecological metagenomes</taxon>
    </lineage>
</organism>
<proteinExistence type="predicted"/>
<evidence type="ECO:0000313" key="1">
    <source>
        <dbReference type="EMBL" id="KKL26409.1"/>
    </source>
</evidence>